<sequence>MSNRLGDDGARYMALALYPGRKWNELTDGEREEARKAAEELRRVMGDHSAKSPTGLH</sequence>
<accession>A0A084UBI1</accession>
<dbReference type="Proteomes" id="UP000053675">
    <property type="component" value="Unassembled WGS sequence"/>
</dbReference>
<dbReference type="PATRIC" id="fig|472175.3.peg.1362"/>
<dbReference type="AlphaFoldDB" id="A0A084UBI1"/>
<gene>
    <name evidence="2" type="ORF">EL18_01348</name>
</gene>
<feature type="region of interest" description="Disordered" evidence="1">
    <location>
        <begin position="28"/>
        <end position="57"/>
    </location>
</feature>
<keyword evidence="3" id="KW-1185">Reference proteome</keyword>
<comment type="caution">
    <text evidence="2">The sequence shown here is derived from an EMBL/GenBank/DDBJ whole genome shotgun (WGS) entry which is preliminary data.</text>
</comment>
<reference evidence="2 3" key="1">
    <citation type="submission" date="2014-05" db="EMBL/GenBank/DDBJ databases">
        <title>Draft Genome Sequence of Nitratireductor basaltis Strain UMTGB225, A Marine Bacterium Isolated from Green Barrel Tunicate.</title>
        <authorList>
            <person name="Gan H.Y."/>
        </authorList>
    </citation>
    <scope>NUCLEOTIDE SEQUENCE [LARGE SCALE GENOMIC DNA]</scope>
    <source>
        <strain evidence="2 3">UMTGB225</strain>
    </source>
</reference>
<dbReference type="STRING" id="472175.EL18_01348"/>
<dbReference type="EMBL" id="JMQM01000001">
    <property type="protein sequence ID" value="KFB10317.1"/>
    <property type="molecule type" value="Genomic_DNA"/>
</dbReference>
<evidence type="ECO:0000256" key="1">
    <source>
        <dbReference type="SAM" id="MobiDB-lite"/>
    </source>
</evidence>
<organism evidence="2 3">
    <name type="scientific">Nitratireductor basaltis</name>
    <dbReference type="NCBI Taxonomy" id="472175"/>
    <lineage>
        <taxon>Bacteria</taxon>
        <taxon>Pseudomonadati</taxon>
        <taxon>Pseudomonadota</taxon>
        <taxon>Alphaproteobacteria</taxon>
        <taxon>Hyphomicrobiales</taxon>
        <taxon>Phyllobacteriaceae</taxon>
        <taxon>Nitratireductor</taxon>
    </lineage>
</organism>
<evidence type="ECO:0000313" key="2">
    <source>
        <dbReference type="EMBL" id="KFB10317.1"/>
    </source>
</evidence>
<feature type="compositionally biased region" description="Basic and acidic residues" evidence="1">
    <location>
        <begin position="28"/>
        <end position="50"/>
    </location>
</feature>
<protein>
    <submittedName>
        <fullName evidence="2">Uncharacterized protein</fullName>
    </submittedName>
</protein>
<proteinExistence type="predicted"/>
<evidence type="ECO:0000313" key="3">
    <source>
        <dbReference type="Proteomes" id="UP000053675"/>
    </source>
</evidence>
<name>A0A084UBI1_9HYPH</name>